<dbReference type="Gene3D" id="3.40.1280.10">
    <property type="match status" value="1"/>
</dbReference>
<feature type="binding site" evidence="5">
    <location>
        <position position="104"/>
    </location>
    <ligand>
        <name>S-adenosyl-L-methionine</name>
        <dbReference type="ChEBI" id="CHEBI:59789"/>
    </ligand>
</feature>
<comment type="subcellular location">
    <subcellularLocation>
        <location evidence="5">Cytoplasm</location>
    </subcellularLocation>
</comment>
<gene>
    <name evidence="5" type="primary">rlmH</name>
    <name evidence="6" type="ORF">A9R00_03345</name>
</gene>
<protein>
    <recommendedName>
        <fullName evidence="5">Ribosomal RNA large subunit methyltransferase H</fullName>
        <ecNumber evidence="5">2.1.1.177</ecNumber>
    </recommendedName>
    <alternativeName>
        <fullName evidence="5">23S rRNA (pseudouridine1915-N3)-methyltransferase</fullName>
    </alternativeName>
    <alternativeName>
        <fullName evidence="5">23S rRNA m3Psi1915 methyltransferase</fullName>
    </alternativeName>
    <alternativeName>
        <fullName evidence="5">rRNA (pseudouridine-N3-)-methyltransferase RlmH</fullName>
    </alternativeName>
</protein>
<evidence type="ECO:0000256" key="3">
    <source>
        <dbReference type="ARBA" id="ARBA00022691"/>
    </source>
</evidence>
<dbReference type="HAMAP" id="MF_00658">
    <property type="entry name" value="23SrRNA_methyltr_H"/>
    <property type="match status" value="1"/>
</dbReference>
<comment type="function">
    <text evidence="5">Specifically methylates the pseudouridine at position 1915 (m3Psi1915) in 23S rRNA.</text>
</comment>
<dbReference type="PANTHER" id="PTHR33603">
    <property type="entry name" value="METHYLTRANSFERASE"/>
    <property type="match status" value="1"/>
</dbReference>
<dbReference type="GO" id="GO:0070038">
    <property type="term" value="F:rRNA (pseudouridine-N3-)-methyltransferase activity"/>
    <property type="evidence" value="ECO:0007669"/>
    <property type="project" value="UniProtKB-UniRule"/>
</dbReference>
<name>A0A1Y5HYT6_OLEAN</name>
<dbReference type="CDD" id="cd18081">
    <property type="entry name" value="RlmH-like"/>
    <property type="match status" value="1"/>
</dbReference>
<dbReference type="InterPro" id="IPR029026">
    <property type="entry name" value="tRNA_m1G_MTases_N"/>
</dbReference>
<dbReference type="AlphaFoldDB" id="A0A1Y5HYT6"/>
<dbReference type="NCBIfam" id="TIGR00246">
    <property type="entry name" value="tRNA_RlmH_YbeA"/>
    <property type="match status" value="1"/>
</dbReference>
<evidence type="ECO:0000256" key="1">
    <source>
        <dbReference type="ARBA" id="ARBA00022603"/>
    </source>
</evidence>
<dbReference type="Proteomes" id="UP000227088">
    <property type="component" value="Unassembled WGS sequence"/>
</dbReference>
<accession>A0A1Y5HYT6</accession>
<feature type="binding site" evidence="5">
    <location>
        <begin position="123"/>
        <end position="128"/>
    </location>
    <ligand>
        <name>S-adenosyl-L-methionine</name>
        <dbReference type="ChEBI" id="CHEBI:59789"/>
    </ligand>
</feature>
<dbReference type="PIRSF" id="PIRSF004505">
    <property type="entry name" value="MT_bac"/>
    <property type="match status" value="1"/>
</dbReference>
<evidence type="ECO:0000313" key="6">
    <source>
        <dbReference type="EMBL" id="OUS40963.1"/>
    </source>
</evidence>
<dbReference type="InterPro" id="IPR029028">
    <property type="entry name" value="Alpha/beta_knot_MTases"/>
</dbReference>
<comment type="catalytic activity">
    <reaction evidence="5">
        <text>pseudouridine(1915) in 23S rRNA + S-adenosyl-L-methionine = N(3)-methylpseudouridine(1915) in 23S rRNA + S-adenosyl-L-homocysteine + H(+)</text>
        <dbReference type="Rhea" id="RHEA:42752"/>
        <dbReference type="Rhea" id="RHEA-COMP:10221"/>
        <dbReference type="Rhea" id="RHEA-COMP:10222"/>
        <dbReference type="ChEBI" id="CHEBI:15378"/>
        <dbReference type="ChEBI" id="CHEBI:57856"/>
        <dbReference type="ChEBI" id="CHEBI:59789"/>
        <dbReference type="ChEBI" id="CHEBI:65314"/>
        <dbReference type="ChEBI" id="CHEBI:74486"/>
        <dbReference type="EC" id="2.1.1.177"/>
    </reaction>
</comment>
<keyword evidence="2 5" id="KW-0808">Transferase</keyword>
<comment type="subunit">
    <text evidence="5">Homodimer.</text>
</comment>
<keyword evidence="1 5" id="KW-0489">Methyltransferase</keyword>
<evidence type="ECO:0000256" key="2">
    <source>
        <dbReference type="ARBA" id="ARBA00022679"/>
    </source>
</evidence>
<reference evidence="7" key="1">
    <citation type="journal article" date="2017" name="Proc. Natl. Acad. Sci. U.S.A.">
        <title>Simulation of Deepwater Horizon oil plume reveals substrate specialization within a complex community of hydrocarbon degraders.</title>
        <authorList>
            <person name="Hu P."/>
            <person name="Dubinsky E.A."/>
            <person name="Probst A.J."/>
            <person name="Wang J."/>
            <person name="Sieber C.M.K."/>
            <person name="Tom L.M."/>
            <person name="Gardinali P."/>
            <person name="Banfield J.F."/>
            <person name="Atlas R.M."/>
            <person name="Andersen G.L."/>
        </authorList>
    </citation>
    <scope>NUCLEOTIDE SEQUENCE [LARGE SCALE GENOMIC DNA]</scope>
</reference>
<evidence type="ECO:0000313" key="7">
    <source>
        <dbReference type="Proteomes" id="UP000227088"/>
    </source>
</evidence>
<dbReference type="SUPFAM" id="SSF75217">
    <property type="entry name" value="alpha/beta knot"/>
    <property type="match status" value="1"/>
</dbReference>
<keyword evidence="3 5" id="KW-0949">S-adenosyl-L-methionine</keyword>
<dbReference type="EC" id="2.1.1.177" evidence="5"/>
<comment type="similarity">
    <text evidence="4 5">Belongs to the RNA methyltransferase RlmH family.</text>
</comment>
<feature type="binding site" evidence="5">
    <location>
        <position position="73"/>
    </location>
    <ligand>
        <name>S-adenosyl-L-methionine</name>
        <dbReference type="ChEBI" id="CHEBI:59789"/>
    </ligand>
</feature>
<dbReference type="PANTHER" id="PTHR33603:SF1">
    <property type="entry name" value="RIBOSOMAL RNA LARGE SUBUNIT METHYLTRANSFERASE H"/>
    <property type="match status" value="1"/>
</dbReference>
<comment type="caution">
    <text evidence="6">The sequence shown here is derived from an EMBL/GenBank/DDBJ whole genome shotgun (WGS) entry which is preliminary data.</text>
</comment>
<evidence type="ECO:0000256" key="4">
    <source>
        <dbReference type="ARBA" id="ARBA00038303"/>
    </source>
</evidence>
<keyword evidence="5" id="KW-0698">rRNA processing</keyword>
<proteinExistence type="inferred from homology"/>
<dbReference type="EMBL" id="MABE01000193">
    <property type="protein sequence ID" value="OUS40963.1"/>
    <property type="molecule type" value="Genomic_DNA"/>
</dbReference>
<dbReference type="InterPro" id="IPR003742">
    <property type="entry name" value="RlmH-like"/>
</dbReference>
<keyword evidence="5" id="KW-0963">Cytoplasm</keyword>
<evidence type="ECO:0000256" key="5">
    <source>
        <dbReference type="HAMAP-Rule" id="MF_00658"/>
    </source>
</evidence>
<organism evidence="6 7">
    <name type="scientific">Oleispira antarctica</name>
    <dbReference type="NCBI Taxonomy" id="188908"/>
    <lineage>
        <taxon>Bacteria</taxon>
        <taxon>Pseudomonadati</taxon>
        <taxon>Pseudomonadota</taxon>
        <taxon>Gammaproteobacteria</taxon>
        <taxon>Oceanospirillales</taxon>
        <taxon>Oceanospirillaceae</taxon>
        <taxon>Oleispira</taxon>
    </lineage>
</organism>
<dbReference type="NCBIfam" id="NF000986">
    <property type="entry name" value="PRK00103.1-4"/>
    <property type="match status" value="1"/>
</dbReference>
<dbReference type="Pfam" id="PF02590">
    <property type="entry name" value="SPOUT_MTase"/>
    <property type="match status" value="1"/>
</dbReference>
<dbReference type="GO" id="GO:0005737">
    <property type="term" value="C:cytoplasm"/>
    <property type="evidence" value="ECO:0007669"/>
    <property type="project" value="UniProtKB-SubCell"/>
</dbReference>
<sequence>MKLRLLAVGQKMPSWVEQGYKEYAKRLPSDCCLELVELASGHRGKSTSVAKVKQQEGEMLLKAIKPQEWVVALDVKGKPWSTEQLSDQLANWRMDGKDICLLIGGPDGMSDEVMARANQRWSLSNLTLPHPLVRIVMAEQVYRAWTILQNHPYHK</sequence>